<comment type="catalytic activity">
    <reaction evidence="5">
        <text>L-serine = pyruvate + NH4(+)</text>
        <dbReference type="Rhea" id="RHEA:19169"/>
        <dbReference type="ChEBI" id="CHEBI:15361"/>
        <dbReference type="ChEBI" id="CHEBI:28938"/>
        <dbReference type="ChEBI" id="CHEBI:33384"/>
        <dbReference type="EC" id="4.3.1.17"/>
    </reaction>
</comment>
<dbReference type="SUPFAM" id="SSF53686">
    <property type="entry name" value="Tryptophan synthase beta subunit-like PLP-dependent enzymes"/>
    <property type="match status" value="1"/>
</dbReference>
<sequence>MTQTVTIDDIRRAAGEIAGQVVRTPTVEARRLGELIGCELWLKLENLQFTGSFKDRGSLVKLLSLTAAERKRGVIAMSAGNHAQGVAYHAGRLGIPATIVMPVFAPFTKVSRTRALGAKVVLAGDTLDASAEAGREIAAREGLVWVHPYDDPLIVAGQGTIGLELMEDRPELDCVVVPIGGGGLIGGIATAVKAIRPETEMVGVEAELFPSMKQVLRGEQPRAGGTTLADGIAVKTPGRITREIVRALVADILLVSETELEAAVSALVELQKVVAEGAGAAGVAALLAQPERFRGRRVATVICGGNIDVRLLSGVLNRALVRDGRLVRLRVSIIDQPGQLAKLAQVIGETGGNIVEVVHQRLFADVPAKQADIDVIVETRNQEHVQEIIQGLKQGGFASRVLSTRSIDGGA</sequence>
<feature type="domain" description="ACT" evidence="6">
    <location>
        <begin position="328"/>
        <end position="409"/>
    </location>
</feature>
<evidence type="ECO:0000256" key="1">
    <source>
        <dbReference type="ARBA" id="ARBA00001933"/>
    </source>
</evidence>
<name>A0A1Y6C9J3_9PROT</name>
<dbReference type="RefSeq" id="WP_085124044.1">
    <property type="nucleotide sequence ID" value="NZ_FWZX01000015.1"/>
</dbReference>
<evidence type="ECO:0000256" key="5">
    <source>
        <dbReference type="ARBA" id="ARBA00049406"/>
    </source>
</evidence>
<dbReference type="GO" id="GO:0004794">
    <property type="term" value="F:threonine deaminase activity"/>
    <property type="evidence" value="ECO:0007669"/>
    <property type="project" value="InterPro"/>
</dbReference>
<dbReference type="FunFam" id="3.40.50.1100:FF:000007">
    <property type="entry name" value="L-threonine dehydratase catabolic TdcB"/>
    <property type="match status" value="1"/>
</dbReference>
<dbReference type="GO" id="GO:0006567">
    <property type="term" value="P:L-threonine catabolic process"/>
    <property type="evidence" value="ECO:0007669"/>
    <property type="project" value="InterPro"/>
</dbReference>
<evidence type="ECO:0000313" key="7">
    <source>
        <dbReference type="EMBL" id="SMF43680.1"/>
    </source>
</evidence>
<dbReference type="GO" id="GO:0006565">
    <property type="term" value="P:L-serine catabolic process"/>
    <property type="evidence" value="ECO:0007669"/>
    <property type="project" value="TreeGrafter"/>
</dbReference>
<dbReference type="InterPro" id="IPR044561">
    <property type="entry name" value="ACT_ThrD-II-like"/>
</dbReference>
<accession>A0A1Y6C9J3</accession>
<dbReference type="CDD" id="cd01562">
    <property type="entry name" value="Thr-dehyd"/>
    <property type="match status" value="1"/>
</dbReference>
<dbReference type="GO" id="GO:0003941">
    <property type="term" value="F:L-serine ammonia-lyase activity"/>
    <property type="evidence" value="ECO:0007669"/>
    <property type="project" value="UniProtKB-EC"/>
</dbReference>
<dbReference type="InterPro" id="IPR005789">
    <property type="entry name" value="Thr_deHydtase_catblc"/>
</dbReference>
<dbReference type="Pfam" id="PF13291">
    <property type="entry name" value="ACT_4"/>
    <property type="match status" value="1"/>
</dbReference>
<dbReference type="Gene3D" id="3.30.70.260">
    <property type="match status" value="1"/>
</dbReference>
<dbReference type="GO" id="GO:0009097">
    <property type="term" value="P:isoleucine biosynthetic process"/>
    <property type="evidence" value="ECO:0007669"/>
    <property type="project" value="TreeGrafter"/>
</dbReference>
<dbReference type="NCBIfam" id="NF005600">
    <property type="entry name" value="PRK07334.1"/>
    <property type="match status" value="1"/>
</dbReference>
<dbReference type="InterPro" id="IPR036052">
    <property type="entry name" value="TrpB-like_PALP_sf"/>
</dbReference>
<dbReference type="NCBIfam" id="TIGR01127">
    <property type="entry name" value="ilvA_1Cterm"/>
    <property type="match status" value="1"/>
</dbReference>
<dbReference type="PANTHER" id="PTHR48078">
    <property type="entry name" value="THREONINE DEHYDRATASE, MITOCHONDRIAL-RELATED"/>
    <property type="match status" value="1"/>
</dbReference>
<dbReference type="Proteomes" id="UP000192917">
    <property type="component" value="Unassembled WGS sequence"/>
</dbReference>
<dbReference type="PROSITE" id="PS51671">
    <property type="entry name" value="ACT"/>
    <property type="match status" value="1"/>
</dbReference>
<keyword evidence="4" id="KW-0456">Lyase</keyword>
<dbReference type="Pfam" id="PF00291">
    <property type="entry name" value="PALP"/>
    <property type="match status" value="1"/>
</dbReference>
<evidence type="ECO:0000259" key="6">
    <source>
        <dbReference type="PROSITE" id="PS51671"/>
    </source>
</evidence>
<dbReference type="InterPro" id="IPR050147">
    <property type="entry name" value="Ser/Thr_Dehydratase"/>
</dbReference>
<dbReference type="InterPro" id="IPR001926">
    <property type="entry name" value="TrpB-like_PALP"/>
</dbReference>
<comment type="cofactor">
    <cofactor evidence="1">
        <name>pyridoxal 5'-phosphate</name>
        <dbReference type="ChEBI" id="CHEBI:597326"/>
    </cofactor>
</comment>
<dbReference type="InterPro" id="IPR045865">
    <property type="entry name" value="ACT-like_dom_sf"/>
</dbReference>
<organism evidence="7 8">
    <name type="scientific">Tistlia consotensis USBA 355</name>
    <dbReference type="NCBI Taxonomy" id="560819"/>
    <lineage>
        <taxon>Bacteria</taxon>
        <taxon>Pseudomonadati</taxon>
        <taxon>Pseudomonadota</taxon>
        <taxon>Alphaproteobacteria</taxon>
        <taxon>Rhodospirillales</taxon>
        <taxon>Rhodovibrionaceae</taxon>
        <taxon>Tistlia</taxon>
    </lineage>
</organism>
<reference evidence="7 8" key="1">
    <citation type="submission" date="2017-04" db="EMBL/GenBank/DDBJ databases">
        <authorList>
            <person name="Afonso C.L."/>
            <person name="Miller P.J."/>
            <person name="Scott M.A."/>
            <person name="Spackman E."/>
            <person name="Goraichik I."/>
            <person name="Dimitrov K.M."/>
            <person name="Suarez D.L."/>
            <person name="Swayne D.E."/>
        </authorList>
    </citation>
    <scope>NUCLEOTIDE SEQUENCE [LARGE SCALE GENOMIC DNA]</scope>
    <source>
        <strain evidence="7 8">USBA 355</strain>
    </source>
</reference>
<evidence type="ECO:0000256" key="3">
    <source>
        <dbReference type="ARBA" id="ARBA00022898"/>
    </source>
</evidence>
<evidence type="ECO:0000256" key="4">
    <source>
        <dbReference type="ARBA" id="ARBA00023239"/>
    </source>
</evidence>
<dbReference type="InterPro" id="IPR002912">
    <property type="entry name" value="ACT_dom"/>
</dbReference>
<comment type="similarity">
    <text evidence="2">Belongs to the serine/threonine dehydratase family.</text>
</comment>
<keyword evidence="3" id="KW-0663">Pyridoxal phosphate</keyword>
<dbReference type="CDD" id="cd04886">
    <property type="entry name" value="ACT_ThrD-II-like"/>
    <property type="match status" value="1"/>
</dbReference>
<protein>
    <submittedName>
        <fullName evidence="7">Threonine dehydratase</fullName>
    </submittedName>
</protein>
<evidence type="ECO:0000313" key="8">
    <source>
        <dbReference type="Proteomes" id="UP000192917"/>
    </source>
</evidence>
<dbReference type="STRING" id="560819.SAMN05428998_11584"/>
<dbReference type="AlphaFoldDB" id="A0A1Y6C9J3"/>
<dbReference type="PANTHER" id="PTHR48078:SF6">
    <property type="entry name" value="L-THREONINE DEHYDRATASE CATABOLIC TDCB"/>
    <property type="match status" value="1"/>
</dbReference>
<keyword evidence="8" id="KW-1185">Reference proteome</keyword>
<dbReference type="Gene3D" id="3.40.50.1100">
    <property type="match status" value="2"/>
</dbReference>
<proteinExistence type="inferred from homology"/>
<gene>
    <name evidence="7" type="ORF">SAMN05428998_11584</name>
</gene>
<dbReference type="EMBL" id="FWZX01000015">
    <property type="protein sequence ID" value="SMF43680.1"/>
    <property type="molecule type" value="Genomic_DNA"/>
</dbReference>
<dbReference type="SUPFAM" id="SSF55021">
    <property type="entry name" value="ACT-like"/>
    <property type="match status" value="1"/>
</dbReference>
<evidence type="ECO:0000256" key="2">
    <source>
        <dbReference type="ARBA" id="ARBA00010869"/>
    </source>
</evidence>